<evidence type="ECO:0000256" key="3">
    <source>
        <dbReference type="SAM" id="Phobius"/>
    </source>
</evidence>
<accession>A0A1A9WCT0</accession>
<organism evidence="4 5">
    <name type="scientific">Glossina brevipalpis</name>
    <dbReference type="NCBI Taxonomy" id="37001"/>
    <lineage>
        <taxon>Eukaryota</taxon>
        <taxon>Metazoa</taxon>
        <taxon>Ecdysozoa</taxon>
        <taxon>Arthropoda</taxon>
        <taxon>Hexapoda</taxon>
        <taxon>Insecta</taxon>
        <taxon>Pterygota</taxon>
        <taxon>Neoptera</taxon>
        <taxon>Endopterygota</taxon>
        <taxon>Diptera</taxon>
        <taxon>Brachycera</taxon>
        <taxon>Muscomorpha</taxon>
        <taxon>Hippoboscoidea</taxon>
        <taxon>Glossinidae</taxon>
        <taxon>Glossina</taxon>
    </lineage>
</organism>
<keyword evidence="3" id="KW-0812">Transmembrane</keyword>
<dbReference type="PANTHER" id="PTHR32123:SF13">
    <property type="entry name" value="BICAUDAL D-RELATED PROTEIN HOMOLOG"/>
    <property type="match status" value="1"/>
</dbReference>
<dbReference type="EnsemblMetazoa" id="GBRI014827-RA">
    <property type="protein sequence ID" value="GBRI014827-PA"/>
    <property type="gene ID" value="GBRI014827"/>
</dbReference>
<proteinExistence type="predicted"/>
<evidence type="ECO:0000313" key="5">
    <source>
        <dbReference type="Proteomes" id="UP000091820"/>
    </source>
</evidence>
<dbReference type="PANTHER" id="PTHR32123">
    <property type="entry name" value="BICD FAMILY-LIKE CARGO ADAPTER"/>
    <property type="match status" value="1"/>
</dbReference>
<evidence type="ECO:0000313" key="4">
    <source>
        <dbReference type="EnsemblMetazoa" id="GBRI014827-PA"/>
    </source>
</evidence>
<dbReference type="InterPro" id="IPR051149">
    <property type="entry name" value="Spindly/BICDR_Dynein_Adapter"/>
</dbReference>
<feature type="coiled-coil region" evidence="2">
    <location>
        <begin position="318"/>
        <end position="432"/>
    </location>
</feature>
<keyword evidence="3" id="KW-1133">Transmembrane helix</keyword>
<reference evidence="4" key="2">
    <citation type="submission" date="2020-05" db="UniProtKB">
        <authorList>
            <consortium name="EnsemblMetazoa"/>
        </authorList>
    </citation>
    <scope>IDENTIFICATION</scope>
    <source>
        <strain evidence="4">IAEA</strain>
    </source>
</reference>
<evidence type="ECO:0000256" key="2">
    <source>
        <dbReference type="SAM" id="Coils"/>
    </source>
</evidence>
<evidence type="ECO:0000256" key="1">
    <source>
        <dbReference type="ARBA" id="ARBA00023054"/>
    </source>
</evidence>
<keyword evidence="3" id="KW-0472">Membrane</keyword>
<feature type="transmembrane region" description="Helical" evidence="3">
    <location>
        <begin position="20"/>
        <end position="38"/>
    </location>
</feature>
<dbReference type="Proteomes" id="UP000091820">
    <property type="component" value="Unassembled WGS sequence"/>
</dbReference>
<keyword evidence="1 2" id="KW-0175">Coiled coil</keyword>
<name>A0A1A9WCT0_9MUSC</name>
<reference evidence="5" key="1">
    <citation type="submission" date="2014-03" db="EMBL/GenBank/DDBJ databases">
        <authorList>
            <person name="Aksoy S."/>
            <person name="Warren W."/>
            <person name="Wilson R.K."/>
        </authorList>
    </citation>
    <scope>NUCLEOTIDE SEQUENCE [LARGE SCALE GENOMIC DNA]</scope>
    <source>
        <strain evidence="5">IAEA</strain>
    </source>
</reference>
<dbReference type="VEuPathDB" id="VectorBase:GBRI014827"/>
<feature type="coiled-coil region" evidence="2">
    <location>
        <begin position="38"/>
        <end position="164"/>
    </location>
</feature>
<keyword evidence="5" id="KW-1185">Reference proteome</keyword>
<dbReference type="STRING" id="37001.A0A1A9WCT0"/>
<protein>
    <submittedName>
        <fullName evidence="4">Uncharacterized protein</fullName>
    </submittedName>
</protein>
<dbReference type="AlphaFoldDB" id="A0A1A9WCT0"/>
<sequence length="475" mass="55247">MSHVYFVLNRFKRICKPDILKVLTLVNYFILLSFLFSYQKLEQEKHILRQKLSIAEEESEQRVLELQTDLNELKEKLQAQENAIRHAEKEKTLLIEELSTQNARLTEQIQEAHATEIKLMTQIQELKDQYNYRNTSLQEHVNSLESIKCELNLTTEKRHDLEKRLQLTTLQALERAQRENNVLGERLGTDNYTSSQGKKSLQFEMECDEDECSFSENGKSSQIWIEARSVFIQLKSLVDSLKIGHDDDSGLNSDLSLDLESMDNTMSSALRSVEDGNCDPINFRPGMLSSMSDELTRLLLNLDAGNFKKMLDQTRNLVLEQEDEIKRSHHLIQQLESKLTITNVELQNVKEERDQARGDLTDHSGRDELLAKAQKERDNANERRTKAEIELAKTRVELIQANSQLLESIQQKVELSQQLEQWQMDMQELIEEQMRSKMINNRKTMISESQASNTSAAANLAKRFSNYKFWSLFQR</sequence>